<sequence>MTPQLQQQFAHYSQSHQHPSNLLIHAIAVPLIYLSVLGLLWAIPLPYGSNAAWLGIAITCGFYLRHSLSLCLGILALSALAVLGCALLQQQNISVALTSLAIFIVAWLAQFIGHAIEGKKPSFFEDLSFLLVGPGWVLAKLYRRLHIPV</sequence>
<accession>A0A9J6RI93</accession>
<dbReference type="Proteomes" id="UP001069090">
    <property type="component" value="Unassembled WGS sequence"/>
</dbReference>
<gene>
    <name evidence="2" type="ORF">O0V09_02160</name>
</gene>
<dbReference type="EMBL" id="JAPTGG010000001">
    <property type="protein sequence ID" value="MCZ0863984.1"/>
    <property type="molecule type" value="Genomic_DNA"/>
</dbReference>
<keyword evidence="1" id="KW-0812">Transmembrane</keyword>
<evidence type="ECO:0000256" key="1">
    <source>
        <dbReference type="SAM" id="Phobius"/>
    </source>
</evidence>
<evidence type="ECO:0000313" key="2">
    <source>
        <dbReference type="EMBL" id="MCZ0863984.1"/>
    </source>
</evidence>
<feature type="transmembrane region" description="Helical" evidence="1">
    <location>
        <begin position="63"/>
        <end position="88"/>
    </location>
</feature>
<protein>
    <submittedName>
        <fullName evidence="2">DUF962 domain-containing protein</fullName>
    </submittedName>
</protein>
<dbReference type="Pfam" id="PF06127">
    <property type="entry name" value="Mpo1-like"/>
    <property type="match status" value="1"/>
</dbReference>
<feature type="transmembrane region" description="Helical" evidence="1">
    <location>
        <begin position="21"/>
        <end position="43"/>
    </location>
</feature>
<dbReference type="PANTHER" id="PTHR28026:SF9">
    <property type="entry name" value="2-HYDROXY-PALMITIC ACID DIOXYGENASE MPO1"/>
    <property type="match status" value="1"/>
</dbReference>
<dbReference type="RefSeq" id="WP_258330129.1">
    <property type="nucleotide sequence ID" value="NZ_JAPTGG010000001.1"/>
</dbReference>
<evidence type="ECO:0000313" key="3">
    <source>
        <dbReference type="Proteomes" id="UP001069090"/>
    </source>
</evidence>
<dbReference type="GO" id="GO:0016020">
    <property type="term" value="C:membrane"/>
    <property type="evidence" value="ECO:0007669"/>
    <property type="project" value="GOC"/>
</dbReference>
<organism evidence="2 3">
    <name type="scientific">Dasania phycosphaerae</name>
    <dbReference type="NCBI Taxonomy" id="2950436"/>
    <lineage>
        <taxon>Bacteria</taxon>
        <taxon>Pseudomonadati</taxon>
        <taxon>Pseudomonadota</taxon>
        <taxon>Gammaproteobacteria</taxon>
        <taxon>Cellvibrionales</taxon>
        <taxon>Spongiibacteraceae</taxon>
        <taxon>Dasania</taxon>
    </lineage>
</organism>
<reference evidence="2 3" key="1">
    <citation type="submission" date="2022-12" db="EMBL/GenBank/DDBJ databases">
        <title>Dasania phycosphaerae sp. nov., isolated from particulate material of the south coast of Korea.</title>
        <authorList>
            <person name="Jiang Y."/>
        </authorList>
    </citation>
    <scope>NUCLEOTIDE SEQUENCE [LARGE SCALE GENOMIC DNA]</scope>
    <source>
        <strain evidence="2 3">GY-19</strain>
    </source>
</reference>
<keyword evidence="3" id="KW-1185">Reference proteome</keyword>
<comment type="caution">
    <text evidence="2">The sequence shown here is derived from an EMBL/GenBank/DDBJ whole genome shotgun (WGS) entry which is preliminary data.</text>
</comment>
<feature type="transmembrane region" description="Helical" evidence="1">
    <location>
        <begin position="95"/>
        <end position="116"/>
    </location>
</feature>
<dbReference type="AlphaFoldDB" id="A0A9J6RI93"/>
<dbReference type="PANTHER" id="PTHR28026">
    <property type="entry name" value="DUF962 DOMAIN PROTEIN (AFU_ORTHOLOGUE AFUA_8G05310)"/>
    <property type="match status" value="1"/>
</dbReference>
<name>A0A9J6RI93_9GAMM</name>
<dbReference type="InterPro" id="IPR009305">
    <property type="entry name" value="Mpo1-like"/>
</dbReference>
<dbReference type="GO" id="GO:0046521">
    <property type="term" value="P:sphingoid catabolic process"/>
    <property type="evidence" value="ECO:0007669"/>
    <property type="project" value="TreeGrafter"/>
</dbReference>
<keyword evidence="1" id="KW-1133">Transmembrane helix</keyword>
<proteinExistence type="predicted"/>
<keyword evidence="1" id="KW-0472">Membrane</keyword>